<dbReference type="SUPFAM" id="SSF51306">
    <property type="entry name" value="LexA/Signal peptidase"/>
    <property type="match status" value="1"/>
</dbReference>
<dbReference type="RefSeq" id="WP_008674139.1">
    <property type="nucleotide sequence ID" value="NZ_BAABYF010000001.1"/>
</dbReference>
<feature type="domain" description="Peptidase S26" evidence="1">
    <location>
        <begin position="1"/>
        <end position="32"/>
    </location>
</feature>
<dbReference type="Proteomes" id="UP001055104">
    <property type="component" value="Unassembled WGS sequence"/>
</dbReference>
<dbReference type="GO" id="GO:0006465">
    <property type="term" value="P:signal peptide processing"/>
    <property type="evidence" value="ECO:0007669"/>
    <property type="project" value="InterPro"/>
</dbReference>
<dbReference type="InterPro" id="IPR036286">
    <property type="entry name" value="LexA/Signal_pep-like_sf"/>
</dbReference>
<dbReference type="Proteomes" id="UP001181086">
    <property type="component" value="Unassembled WGS sequence"/>
</dbReference>
<evidence type="ECO:0000313" key="5">
    <source>
        <dbReference type="EMBL" id="WHX09665.1"/>
    </source>
</evidence>
<dbReference type="Pfam" id="PF10502">
    <property type="entry name" value="Peptidase_S26"/>
    <property type="match status" value="1"/>
</dbReference>
<proteinExistence type="predicted"/>
<evidence type="ECO:0000313" key="6">
    <source>
        <dbReference type="Proteomes" id="UP001055104"/>
    </source>
</evidence>
<gene>
    <name evidence="2" type="ORF">CE91St7_03570</name>
    <name evidence="3" type="ORF">KSU80_16820</name>
    <name evidence="5" type="ORF">QNN11_20900</name>
    <name evidence="4" type="ORF">RVH45_18885</name>
</gene>
<protein>
    <submittedName>
        <fullName evidence="3">S26 family signal peptidase</fullName>
    </submittedName>
</protein>
<dbReference type="EMBL" id="JAHOAX010000018">
    <property type="protein sequence ID" value="MBV3124821.1"/>
    <property type="molecule type" value="Genomic_DNA"/>
</dbReference>
<dbReference type="Proteomes" id="UP000777173">
    <property type="component" value="Unassembled WGS sequence"/>
</dbReference>
<reference evidence="4" key="4">
    <citation type="submission" date="2023-10" db="EMBL/GenBank/DDBJ databases">
        <title>Genome of Potential pathogenic bacteria in Crohn's disease.</title>
        <authorList>
            <person name="Rodriguez-Palacios A."/>
        </authorList>
    </citation>
    <scope>NUCLEOTIDE SEQUENCE</scope>
    <source>
        <strain evidence="4">CavFT-hAR62</strain>
    </source>
</reference>
<dbReference type="EMBL" id="JAWDEV010000012">
    <property type="protein sequence ID" value="MDU0271910.1"/>
    <property type="molecule type" value="Genomic_DNA"/>
</dbReference>
<reference evidence="2" key="2">
    <citation type="submission" date="2022-01" db="EMBL/GenBank/DDBJ databases">
        <title>Novel bile acid biosynthetic pathways are enriched in the microbiome of centenarians.</title>
        <authorList>
            <person name="Sato Y."/>
            <person name="Atarashi K."/>
            <person name="Plichta R.D."/>
            <person name="Arai Y."/>
            <person name="Sasajima S."/>
            <person name="Kearney M.S."/>
            <person name="Suda W."/>
            <person name="Takeshita K."/>
            <person name="Sasaki T."/>
            <person name="Okamoto S."/>
            <person name="Skelly N.A."/>
            <person name="Okamura Y."/>
            <person name="Vlamakis H."/>
            <person name="Li Y."/>
            <person name="Tanoue T."/>
            <person name="Takei H."/>
            <person name="Nittono H."/>
            <person name="Narushima S."/>
            <person name="Irie J."/>
            <person name="Itoh H."/>
            <person name="Moriya K."/>
            <person name="Sugiura Y."/>
            <person name="Suematsu M."/>
            <person name="Moritoki N."/>
            <person name="Shibata S."/>
            <person name="Littman R.D."/>
            <person name="Fischbach A.M."/>
            <person name="Uwamino Y."/>
            <person name="Inoue T."/>
            <person name="Honda A."/>
            <person name="Hattori M."/>
            <person name="Murai T."/>
            <person name="Xavier J.R."/>
            <person name="Hirose N."/>
            <person name="Honda K."/>
        </authorList>
    </citation>
    <scope>NUCLEOTIDE SEQUENCE</scope>
    <source>
        <strain evidence="2">CE91-St7</strain>
    </source>
</reference>
<dbReference type="EMBL" id="CP126056">
    <property type="protein sequence ID" value="WHX09665.1"/>
    <property type="molecule type" value="Genomic_DNA"/>
</dbReference>
<dbReference type="GO" id="GO:0004252">
    <property type="term" value="F:serine-type endopeptidase activity"/>
    <property type="evidence" value="ECO:0007669"/>
    <property type="project" value="InterPro"/>
</dbReference>
<reference evidence="3" key="1">
    <citation type="submission" date="2021-06" db="EMBL/GenBank/DDBJ databases">
        <title>Collection of gut derived symbiotic bacterial strains cultured from healthy donors.</title>
        <authorList>
            <person name="Lin H."/>
            <person name="Littmann E."/>
            <person name="Pamer E.G."/>
        </authorList>
    </citation>
    <scope>NUCLEOTIDE SEQUENCE</scope>
    <source>
        <strain evidence="3">MSK.5.10</strain>
    </source>
</reference>
<organism evidence="2 6">
    <name type="scientific">Phocaeicola dorei</name>
    <dbReference type="NCBI Taxonomy" id="357276"/>
    <lineage>
        <taxon>Bacteria</taxon>
        <taxon>Pseudomonadati</taxon>
        <taxon>Bacteroidota</taxon>
        <taxon>Bacteroidia</taxon>
        <taxon>Bacteroidales</taxon>
        <taxon>Bacteroidaceae</taxon>
        <taxon>Phocaeicola</taxon>
    </lineage>
</organism>
<dbReference type="EMBL" id="BQOB01000001">
    <property type="protein sequence ID" value="GKH79473.1"/>
    <property type="molecule type" value="Genomic_DNA"/>
</dbReference>
<dbReference type="Proteomes" id="UP001177934">
    <property type="component" value="Chromosome"/>
</dbReference>
<dbReference type="AlphaFoldDB" id="A0AA37KBE3"/>
<dbReference type="InterPro" id="IPR019533">
    <property type="entry name" value="Peptidase_S26"/>
</dbReference>
<dbReference type="GeneID" id="93449681"/>
<evidence type="ECO:0000313" key="2">
    <source>
        <dbReference type="EMBL" id="GKH79473.1"/>
    </source>
</evidence>
<evidence type="ECO:0000313" key="3">
    <source>
        <dbReference type="EMBL" id="MBV3124821.1"/>
    </source>
</evidence>
<reference evidence="5" key="3">
    <citation type="journal article" date="2023" name="Nat. Commun.">
        <title>Identification of a novel Human Milk Oligosaccharides utilization cluster in the infant gut commensal Bacteroides dorei.</title>
        <authorList>
            <person name="Kijner S."/>
            <person name="Ennis D."/>
            <person name="Shmorak S."/>
            <person name="Florentin A."/>
            <person name="Yassour M."/>
        </authorList>
    </citation>
    <scope>NUCLEOTIDE SEQUENCE</scope>
    <source>
        <strain evidence="5">2</strain>
    </source>
</reference>
<name>A0AA37KBE3_9BACT</name>
<dbReference type="CDD" id="cd06530">
    <property type="entry name" value="S26_SPase_I"/>
    <property type="match status" value="1"/>
</dbReference>
<evidence type="ECO:0000259" key="1">
    <source>
        <dbReference type="Pfam" id="PF10502"/>
    </source>
</evidence>
<dbReference type="Gene3D" id="2.10.109.10">
    <property type="entry name" value="Umud Fragment, subunit A"/>
    <property type="match status" value="1"/>
</dbReference>
<evidence type="ECO:0000313" key="4">
    <source>
        <dbReference type="EMBL" id="MDU0271910.1"/>
    </source>
</evidence>
<sequence>MLGDNIHHSLDSRHWGLVPDDFIVGVVQWIWYSKDEEQNSIRWNRIGRVD</sequence>
<accession>A0AA37KBE3</accession>